<evidence type="ECO:0000313" key="2">
    <source>
        <dbReference type="Proteomes" id="UP000321922"/>
    </source>
</evidence>
<dbReference type="Proteomes" id="UP000321922">
    <property type="component" value="Unassembled WGS sequence"/>
</dbReference>
<keyword evidence="2" id="KW-1185">Reference proteome</keyword>
<comment type="caution">
    <text evidence="1">The sequence shown here is derived from an EMBL/GenBank/DDBJ whole genome shotgun (WGS) entry which is preliminary data.</text>
</comment>
<protein>
    <submittedName>
        <fullName evidence="1">Uncharacterized protein</fullName>
    </submittedName>
</protein>
<dbReference type="RefSeq" id="WP_039982140.1">
    <property type="nucleotide sequence ID" value="NZ_BAOJ01000095.1"/>
</dbReference>
<sequence length="110" mass="12610">MFRKIFNLRIAMAFIAFMLPIQPVLAMKTIILDHIYSYKFSEGINFLVGDENVTGQRITVEWENKPYQSSTVGDRCANIFELAISDPGRYYVSIETSSYRLQGCEIGVKE</sequence>
<name>A0A511QCN8_9VIBR</name>
<proteinExistence type="predicted"/>
<reference evidence="1 2" key="1">
    <citation type="submission" date="2019-07" db="EMBL/GenBank/DDBJ databases">
        <title>Whole genome shotgun sequence of Vibrio sagamiensis NBRC 104589.</title>
        <authorList>
            <person name="Hosoyama A."/>
            <person name="Uohara A."/>
            <person name="Ohji S."/>
            <person name="Ichikawa N."/>
        </authorList>
    </citation>
    <scope>NUCLEOTIDE SEQUENCE [LARGE SCALE GENOMIC DNA]</scope>
    <source>
        <strain evidence="1 2">NBRC 104589</strain>
    </source>
</reference>
<dbReference type="EMBL" id="BJXJ01000009">
    <property type="protein sequence ID" value="GEM75053.1"/>
    <property type="molecule type" value="Genomic_DNA"/>
</dbReference>
<evidence type="ECO:0000313" key="1">
    <source>
        <dbReference type="EMBL" id="GEM75053.1"/>
    </source>
</evidence>
<organism evidence="1 2">
    <name type="scientific">Vibrio sagamiensis NBRC 104589</name>
    <dbReference type="NCBI Taxonomy" id="1219064"/>
    <lineage>
        <taxon>Bacteria</taxon>
        <taxon>Pseudomonadati</taxon>
        <taxon>Pseudomonadota</taxon>
        <taxon>Gammaproteobacteria</taxon>
        <taxon>Vibrionales</taxon>
        <taxon>Vibrionaceae</taxon>
        <taxon>Vibrio</taxon>
    </lineage>
</organism>
<dbReference type="OrthoDB" id="5904758at2"/>
<accession>A0A511QCN8</accession>
<dbReference type="AlphaFoldDB" id="A0A511QCN8"/>
<gene>
    <name evidence="1" type="ORF">VSA01S_11650</name>
</gene>